<dbReference type="Gene3D" id="3.40.720.10">
    <property type="entry name" value="Alkaline Phosphatase, subunit A"/>
    <property type="match status" value="1"/>
</dbReference>
<comment type="caution">
    <text evidence="6">The sequence shown here is derived from an EMBL/GenBank/DDBJ whole genome shotgun (WGS) entry which is preliminary data.</text>
</comment>
<dbReference type="PRINTS" id="PR00113">
    <property type="entry name" value="ALKPHPHTASE"/>
</dbReference>
<evidence type="ECO:0000256" key="2">
    <source>
        <dbReference type="PIRSR" id="PIRSR601952-1"/>
    </source>
</evidence>
<evidence type="ECO:0000313" key="6">
    <source>
        <dbReference type="EMBL" id="KAG9246174.1"/>
    </source>
</evidence>
<evidence type="ECO:0000256" key="4">
    <source>
        <dbReference type="RuleBase" id="RU003946"/>
    </source>
</evidence>
<dbReference type="OrthoDB" id="5818554at2759"/>
<evidence type="ECO:0000256" key="1">
    <source>
        <dbReference type="ARBA" id="ARBA00012647"/>
    </source>
</evidence>
<comment type="cofactor">
    <cofactor evidence="3">
        <name>Mg(2+)</name>
        <dbReference type="ChEBI" id="CHEBI:18420"/>
    </cofactor>
    <text evidence="3">Binds 1 Mg(2+) ion.</text>
</comment>
<feature type="binding site" evidence="3">
    <location>
        <position position="436"/>
    </location>
    <ligand>
        <name>Mg(2+)</name>
        <dbReference type="ChEBI" id="CHEBI:18420"/>
    </ligand>
</feature>
<dbReference type="GO" id="GO:0004035">
    <property type="term" value="F:alkaline phosphatase activity"/>
    <property type="evidence" value="ECO:0007669"/>
    <property type="project" value="UniProtKB-EC"/>
</dbReference>
<protein>
    <recommendedName>
        <fullName evidence="1">alkaline phosphatase</fullName>
        <ecNumber evidence="1">3.1.3.1</ecNumber>
    </recommendedName>
</protein>
<feature type="signal peptide" evidence="5">
    <location>
        <begin position="1"/>
        <end position="19"/>
    </location>
</feature>
<feature type="binding site" evidence="3">
    <location>
        <position position="613"/>
    </location>
    <ligand>
        <name>Zn(2+)</name>
        <dbReference type="ChEBI" id="CHEBI:29105"/>
        <label>2</label>
    </ligand>
</feature>
<dbReference type="Pfam" id="PF00245">
    <property type="entry name" value="Alk_phosphatase"/>
    <property type="match status" value="1"/>
</dbReference>
<feature type="chain" id="PRO_5040116205" description="alkaline phosphatase" evidence="5">
    <location>
        <begin position="20"/>
        <end position="706"/>
    </location>
</feature>
<dbReference type="SMART" id="SM00098">
    <property type="entry name" value="alkPPc"/>
    <property type="match status" value="1"/>
</dbReference>
<accession>A0A9P7Z689</accession>
<feature type="binding site" evidence="3">
    <location>
        <position position="173"/>
    </location>
    <ligand>
        <name>Zn(2+)</name>
        <dbReference type="ChEBI" id="CHEBI:29105"/>
        <label>2</label>
    </ligand>
</feature>
<organism evidence="6 7">
    <name type="scientific">Calycina marina</name>
    <dbReference type="NCBI Taxonomy" id="1763456"/>
    <lineage>
        <taxon>Eukaryota</taxon>
        <taxon>Fungi</taxon>
        <taxon>Dikarya</taxon>
        <taxon>Ascomycota</taxon>
        <taxon>Pezizomycotina</taxon>
        <taxon>Leotiomycetes</taxon>
        <taxon>Helotiales</taxon>
        <taxon>Pezizellaceae</taxon>
        <taxon>Calycina</taxon>
    </lineage>
</organism>
<dbReference type="GO" id="GO:0046872">
    <property type="term" value="F:metal ion binding"/>
    <property type="evidence" value="ECO:0007669"/>
    <property type="project" value="UniProtKB-KW"/>
</dbReference>
<reference evidence="6" key="1">
    <citation type="journal article" date="2021" name="IMA Fungus">
        <title>Genomic characterization of three marine fungi, including Emericellopsis atlantica sp. nov. with signatures of a generalist lifestyle and marine biomass degradation.</title>
        <authorList>
            <person name="Hagestad O.C."/>
            <person name="Hou L."/>
            <person name="Andersen J.H."/>
            <person name="Hansen E.H."/>
            <person name="Altermark B."/>
            <person name="Li C."/>
            <person name="Kuhnert E."/>
            <person name="Cox R.J."/>
            <person name="Crous P.W."/>
            <person name="Spatafora J.W."/>
            <person name="Lail K."/>
            <person name="Amirebrahimi M."/>
            <person name="Lipzen A."/>
            <person name="Pangilinan J."/>
            <person name="Andreopoulos W."/>
            <person name="Hayes R.D."/>
            <person name="Ng V."/>
            <person name="Grigoriev I.V."/>
            <person name="Jackson S.A."/>
            <person name="Sutton T.D.S."/>
            <person name="Dobson A.D.W."/>
            <person name="Rama T."/>
        </authorList>
    </citation>
    <scope>NUCLEOTIDE SEQUENCE</scope>
    <source>
        <strain evidence="6">TRa3180A</strain>
    </source>
</reference>
<comment type="similarity">
    <text evidence="4">Belongs to the alkaline phosphatase family.</text>
</comment>
<evidence type="ECO:0000256" key="3">
    <source>
        <dbReference type="PIRSR" id="PIRSR601952-2"/>
    </source>
</evidence>
<evidence type="ECO:0000313" key="7">
    <source>
        <dbReference type="Proteomes" id="UP000887226"/>
    </source>
</evidence>
<dbReference type="PANTHER" id="PTHR11596">
    <property type="entry name" value="ALKALINE PHOSPHATASE"/>
    <property type="match status" value="1"/>
</dbReference>
<feature type="binding site" evidence="3">
    <location>
        <position position="445"/>
    </location>
    <ligand>
        <name>Zn(2+)</name>
        <dbReference type="ChEBI" id="CHEBI:29105"/>
        <label>2</label>
    </ligand>
</feature>
<dbReference type="InterPro" id="IPR001952">
    <property type="entry name" value="Alkaline_phosphatase"/>
</dbReference>
<feature type="binding site" evidence="3">
    <location>
        <position position="173"/>
    </location>
    <ligand>
        <name>Mg(2+)</name>
        <dbReference type="ChEBI" id="CHEBI:18420"/>
    </ligand>
</feature>
<evidence type="ECO:0000256" key="5">
    <source>
        <dbReference type="SAM" id="SignalP"/>
    </source>
</evidence>
<dbReference type="EC" id="3.1.3.1" evidence="1"/>
<keyword evidence="5" id="KW-0732">Signal</keyword>
<dbReference type="CDD" id="cd16012">
    <property type="entry name" value="ALP"/>
    <property type="match status" value="1"/>
</dbReference>
<feature type="binding site" evidence="3">
    <location>
        <position position="441"/>
    </location>
    <ligand>
        <name>Zn(2+)</name>
        <dbReference type="ChEBI" id="CHEBI:29105"/>
        <label>2</label>
    </ligand>
</feature>
<dbReference type="InterPro" id="IPR017850">
    <property type="entry name" value="Alkaline_phosphatase_core_sf"/>
</dbReference>
<feature type="binding site" evidence="3">
    <location>
        <position position="283"/>
    </location>
    <ligand>
        <name>Mg(2+)</name>
        <dbReference type="ChEBI" id="CHEBI:18420"/>
    </ligand>
</feature>
<keyword evidence="7" id="KW-1185">Reference proteome</keyword>
<comment type="cofactor">
    <cofactor evidence="3">
        <name>Zn(2+)</name>
        <dbReference type="ChEBI" id="CHEBI:29105"/>
    </cofactor>
    <text evidence="3">Binds 2 Zn(2+) ions.</text>
</comment>
<dbReference type="AlphaFoldDB" id="A0A9P7Z689"/>
<feature type="binding site" evidence="3">
    <location>
        <position position="486"/>
    </location>
    <ligand>
        <name>Zn(2+)</name>
        <dbReference type="ChEBI" id="CHEBI:29105"/>
        <label>2</label>
    </ligand>
</feature>
<dbReference type="SUPFAM" id="SSF53649">
    <property type="entry name" value="Alkaline phosphatase-like"/>
    <property type="match status" value="1"/>
</dbReference>
<keyword evidence="3" id="KW-0460">Magnesium</keyword>
<proteinExistence type="inferred from homology"/>
<dbReference type="EMBL" id="MU253814">
    <property type="protein sequence ID" value="KAG9246174.1"/>
    <property type="molecule type" value="Genomic_DNA"/>
</dbReference>
<feature type="active site" description="Phosphoserine intermediate" evidence="2">
    <location>
        <position position="222"/>
    </location>
</feature>
<dbReference type="PANTHER" id="PTHR11596:SF72">
    <property type="entry name" value="ALKALINE PHOSPHATASE"/>
    <property type="match status" value="1"/>
</dbReference>
<dbReference type="Proteomes" id="UP000887226">
    <property type="component" value="Unassembled WGS sequence"/>
</dbReference>
<name>A0A9P7Z689_9HELO</name>
<keyword evidence="3" id="KW-0479">Metal-binding</keyword>
<sequence>MVSASRLAAASTLITLATAQTFQRLGACPTLGCVFPPDQTDFLAGQYFDIRLEVHAPVNGSEANGGIPDPNFSFTIAKSGAVARPATTFFKVAEPSLEKWNFTWYEDLFAQDAKTPSVVRVTSKAYRRVALYEPGEYVATLNYYNGTKTIANWIVRPLQEQKKAKNVILFIGDGMTTNMITAARLIGHKSINGKYQTTMAMDKFPVLGHQMTHSLDSYITDSANSASALYSGHKSTVNAMGVYADSSEDPFDDPKVETIVELLTRIWGSAIGVVSTAQLADATPIALTGHTRLRSQYGALIDQALSGVKNYTWTPFAGPDVFFGGGAEQFYPGTDSWQGKDYYAEFAKAGYSISLNKTSLALAPNTSKALGVFSVTHLPVWLDRNVYPANLNKTTNDPSGNKAPALDLPGLKEMTLKAIDVLHARGGDSGFFMMSEGASIDKQMHVLDYDRALGDLLELDDTIKATIKHLTELGELDNTLIIVTADHGHGFDVFGSADTKYLSSASGDREKRNAIGNYVNSGLSQYTVTNASVSYNTGVNFPVNWDPRYTLAQGVGAAPDHRENYRVHKSGSRLPATNIDDEASDDYYVNPDDNTDGFIVNGTIATNEAQGVHSLTDVPVFAMGPCAASFAGVYSNIDVFFHMAECLGLARGSAAPGNLDKSNKSIVSASVQLVASGVEPVGRVQRGLVFGMMVFQLCIGWAFWGL</sequence>
<keyword evidence="3" id="KW-0862">Zinc</keyword>
<feature type="binding site" evidence="3">
    <location>
        <position position="487"/>
    </location>
    <ligand>
        <name>Zn(2+)</name>
        <dbReference type="ChEBI" id="CHEBI:29105"/>
        <label>2</label>
    </ligand>
</feature>
<gene>
    <name evidence="6" type="ORF">BJ878DRAFT_498140</name>
</gene>
<feature type="binding site" evidence="3">
    <location>
        <position position="281"/>
    </location>
    <ligand>
        <name>Mg(2+)</name>
        <dbReference type="ChEBI" id="CHEBI:18420"/>
    </ligand>
</feature>